<evidence type="ECO:0000313" key="2">
    <source>
        <dbReference type="Proteomes" id="UP000324222"/>
    </source>
</evidence>
<dbReference type="Proteomes" id="UP000324222">
    <property type="component" value="Unassembled WGS sequence"/>
</dbReference>
<dbReference type="EMBL" id="VSRR010046330">
    <property type="protein sequence ID" value="MPC77640.1"/>
    <property type="molecule type" value="Genomic_DNA"/>
</dbReference>
<dbReference type="AlphaFoldDB" id="A0A5B7HZ15"/>
<accession>A0A5B7HZ15</accession>
<keyword evidence="2" id="KW-1185">Reference proteome</keyword>
<organism evidence="1 2">
    <name type="scientific">Portunus trituberculatus</name>
    <name type="common">Swimming crab</name>
    <name type="synonym">Neptunus trituberculatus</name>
    <dbReference type="NCBI Taxonomy" id="210409"/>
    <lineage>
        <taxon>Eukaryota</taxon>
        <taxon>Metazoa</taxon>
        <taxon>Ecdysozoa</taxon>
        <taxon>Arthropoda</taxon>
        <taxon>Crustacea</taxon>
        <taxon>Multicrustacea</taxon>
        <taxon>Malacostraca</taxon>
        <taxon>Eumalacostraca</taxon>
        <taxon>Eucarida</taxon>
        <taxon>Decapoda</taxon>
        <taxon>Pleocyemata</taxon>
        <taxon>Brachyura</taxon>
        <taxon>Eubrachyura</taxon>
        <taxon>Portunoidea</taxon>
        <taxon>Portunidae</taxon>
        <taxon>Portuninae</taxon>
        <taxon>Portunus</taxon>
    </lineage>
</organism>
<gene>
    <name evidence="1" type="ORF">E2C01_072098</name>
</gene>
<sequence>MQLNMASWWWHLTPAPEDAILMERKTAGTLVQVQDSMWMRQKKNGKRIIACTPMSPRSYLLSLQKTSKWQVTRLLSWGTGNHILTSLFCSFHLATSLFKFH</sequence>
<protein>
    <submittedName>
        <fullName evidence="1">Uncharacterized protein</fullName>
    </submittedName>
</protein>
<comment type="caution">
    <text evidence="1">The sequence shown here is derived from an EMBL/GenBank/DDBJ whole genome shotgun (WGS) entry which is preliminary data.</text>
</comment>
<evidence type="ECO:0000313" key="1">
    <source>
        <dbReference type="EMBL" id="MPC77640.1"/>
    </source>
</evidence>
<proteinExistence type="predicted"/>
<name>A0A5B7HZ15_PORTR</name>
<reference evidence="1 2" key="1">
    <citation type="submission" date="2019-05" db="EMBL/GenBank/DDBJ databases">
        <title>Another draft genome of Portunus trituberculatus and its Hox gene families provides insights of decapod evolution.</title>
        <authorList>
            <person name="Jeong J.-H."/>
            <person name="Song I."/>
            <person name="Kim S."/>
            <person name="Choi T."/>
            <person name="Kim D."/>
            <person name="Ryu S."/>
            <person name="Kim W."/>
        </authorList>
    </citation>
    <scope>NUCLEOTIDE SEQUENCE [LARGE SCALE GENOMIC DNA]</scope>
    <source>
        <tissue evidence="1">Muscle</tissue>
    </source>
</reference>